<dbReference type="Gene3D" id="3.20.20.80">
    <property type="entry name" value="Glycosidases"/>
    <property type="match status" value="1"/>
</dbReference>
<dbReference type="InterPro" id="IPR017853">
    <property type="entry name" value="GH"/>
</dbReference>
<name>A0A0F8WDW5_9ZZZZ</name>
<dbReference type="Pfam" id="PF02836">
    <property type="entry name" value="Glyco_hydro_2_C"/>
    <property type="match status" value="1"/>
</dbReference>
<accession>A0A0F8WDW5</accession>
<protein>
    <recommendedName>
        <fullName evidence="2">beta-galactosidase</fullName>
        <ecNumber evidence="2">3.2.1.23</ecNumber>
    </recommendedName>
</protein>
<dbReference type="GO" id="GO:0004565">
    <property type="term" value="F:beta-galactosidase activity"/>
    <property type="evidence" value="ECO:0007669"/>
    <property type="project" value="UniProtKB-EC"/>
</dbReference>
<dbReference type="EMBL" id="LAZR01065847">
    <property type="protein sequence ID" value="KKK54728.1"/>
    <property type="molecule type" value="Genomic_DNA"/>
</dbReference>
<dbReference type="AlphaFoldDB" id="A0A0F8WDW5"/>
<organism evidence="6">
    <name type="scientific">marine sediment metagenome</name>
    <dbReference type="NCBI Taxonomy" id="412755"/>
    <lineage>
        <taxon>unclassified sequences</taxon>
        <taxon>metagenomes</taxon>
        <taxon>ecological metagenomes</taxon>
    </lineage>
</organism>
<evidence type="ECO:0000256" key="4">
    <source>
        <dbReference type="ARBA" id="ARBA00023295"/>
    </source>
</evidence>
<keyword evidence="3" id="KW-0378">Hydrolase</keyword>
<dbReference type="GO" id="GO:0009341">
    <property type="term" value="C:beta-galactosidase complex"/>
    <property type="evidence" value="ECO:0007669"/>
    <property type="project" value="TreeGrafter"/>
</dbReference>
<comment type="catalytic activity">
    <reaction evidence="1">
        <text>Hydrolysis of terminal non-reducing beta-D-galactose residues in beta-D-galactosides.</text>
        <dbReference type="EC" id="3.2.1.23"/>
    </reaction>
</comment>
<dbReference type="PANTHER" id="PTHR46323">
    <property type="entry name" value="BETA-GALACTOSIDASE"/>
    <property type="match status" value="1"/>
</dbReference>
<sequence>NKNDIEAIFNNGILKLNGKKITIKGVNRHDIYPSVGRAINREIMVKDLELMKEGNINTIRLSHYPPHPLFIKLCNEYGMYLIDEIPFGFGDELLTDTSYQDILYQRAEATVARDKNDPSVIVWSIGNENPVTPIVVNTAKLVKKLDPTRMILFPRARTEEAQPEVIDVLAPHYPFFAPVYYSLNPREANIISEFGMSGDKDRPYIFTEFNHSLGGSFEGLARRWKAINSYDQIAGGCIWMWSNQGIIRQTNGHKVFEDVEDMYTVSSGSPDILVEKWIDNNTVIDSRGQSGTDGIVDADRTPRGDYWITREVYSPVVFIDEELKIGPGPQRIPLLITNTFDFTNLSDIR</sequence>
<evidence type="ECO:0000256" key="3">
    <source>
        <dbReference type="ARBA" id="ARBA00022801"/>
    </source>
</evidence>
<dbReference type="PANTHER" id="PTHR46323:SF2">
    <property type="entry name" value="BETA-GALACTOSIDASE"/>
    <property type="match status" value="1"/>
</dbReference>
<evidence type="ECO:0000256" key="2">
    <source>
        <dbReference type="ARBA" id="ARBA00012756"/>
    </source>
</evidence>
<evidence type="ECO:0000313" key="6">
    <source>
        <dbReference type="EMBL" id="KKK54728.1"/>
    </source>
</evidence>
<dbReference type="GO" id="GO:0005990">
    <property type="term" value="P:lactose catabolic process"/>
    <property type="evidence" value="ECO:0007669"/>
    <property type="project" value="TreeGrafter"/>
</dbReference>
<dbReference type="InterPro" id="IPR006101">
    <property type="entry name" value="Glyco_hydro_2"/>
</dbReference>
<keyword evidence="4" id="KW-0326">Glycosidase</keyword>
<proteinExistence type="predicted"/>
<gene>
    <name evidence="6" type="ORF">LCGC14_3081780</name>
</gene>
<dbReference type="PRINTS" id="PR00132">
    <property type="entry name" value="GLHYDRLASE2"/>
</dbReference>
<reference evidence="6" key="1">
    <citation type="journal article" date="2015" name="Nature">
        <title>Complex archaea that bridge the gap between prokaryotes and eukaryotes.</title>
        <authorList>
            <person name="Spang A."/>
            <person name="Saw J.H."/>
            <person name="Jorgensen S.L."/>
            <person name="Zaremba-Niedzwiedzka K."/>
            <person name="Martijn J."/>
            <person name="Lind A.E."/>
            <person name="van Eijk R."/>
            <person name="Schleper C."/>
            <person name="Guy L."/>
            <person name="Ettema T.J."/>
        </authorList>
    </citation>
    <scope>NUCLEOTIDE SEQUENCE</scope>
</reference>
<evidence type="ECO:0000256" key="1">
    <source>
        <dbReference type="ARBA" id="ARBA00001412"/>
    </source>
</evidence>
<feature type="non-terminal residue" evidence="6">
    <location>
        <position position="1"/>
    </location>
</feature>
<dbReference type="InterPro" id="IPR050347">
    <property type="entry name" value="Bact_Beta-galactosidase"/>
</dbReference>
<dbReference type="EC" id="3.2.1.23" evidence="2"/>
<feature type="domain" description="Glycoside hydrolase family 2 catalytic" evidence="5">
    <location>
        <begin position="11"/>
        <end position="316"/>
    </location>
</feature>
<feature type="non-terminal residue" evidence="6">
    <location>
        <position position="349"/>
    </location>
</feature>
<evidence type="ECO:0000259" key="5">
    <source>
        <dbReference type="Pfam" id="PF02836"/>
    </source>
</evidence>
<comment type="caution">
    <text evidence="6">The sequence shown here is derived from an EMBL/GenBank/DDBJ whole genome shotgun (WGS) entry which is preliminary data.</text>
</comment>
<dbReference type="InterPro" id="IPR006103">
    <property type="entry name" value="Glyco_hydro_2_cat"/>
</dbReference>
<dbReference type="SUPFAM" id="SSF51445">
    <property type="entry name" value="(Trans)glycosidases"/>
    <property type="match status" value="1"/>
</dbReference>